<feature type="region of interest" description="Disordered" evidence="8">
    <location>
        <begin position="267"/>
        <end position="321"/>
    </location>
</feature>
<keyword evidence="5" id="KW-0372">Hormone</keyword>
<feature type="compositionally biased region" description="Polar residues" evidence="8">
    <location>
        <begin position="222"/>
        <end position="236"/>
    </location>
</feature>
<reference evidence="10" key="1">
    <citation type="journal article" date="2023" name="Plant Biotechnol. J.">
        <title>Chromosome-level wild Hevea brasiliensis genome provides new tools for genomic-assisted breeding and valuable loci to elevate rubber yield.</title>
        <authorList>
            <person name="Cheng H."/>
            <person name="Song X."/>
            <person name="Hu Y."/>
            <person name="Wu T."/>
            <person name="Yang Q."/>
            <person name="An Z."/>
            <person name="Feng S."/>
            <person name="Deng Z."/>
            <person name="Wu W."/>
            <person name="Zeng X."/>
            <person name="Tu M."/>
            <person name="Wang X."/>
            <person name="Huang H."/>
        </authorList>
    </citation>
    <scope>NUCLEOTIDE SEQUENCE</scope>
    <source>
        <strain evidence="10">MT/VB/25A 57/8</strain>
    </source>
</reference>
<dbReference type="PANTHER" id="PTHR33348:SF44">
    <property type="entry name" value="PRECURSOR OF CEP6"/>
    <property type="match status" value="1"/>
</dbReference>
<evidence type="ECO:0000256" key="3">
    <source>
        <dbReference type="ARBA" id="ARBA00022523"/>
    </source>
</evidence>
<keyword evidence="3" id="KW-0052">Apoplast</keyword>
<organism evidence="10 11">
    <name type="scientific">Hevea brasiliensis</name>
    <name type="common">Para rubber tree</name>
    <name type="synonym">Siphonia brasiliensis</name>
    <dbReference type="NCBI Taxonomy" id="3981"/>
    <lineage>
        <taxon>Eukaryota</taxon>
        <taxon>Viridiplantae</taxon>
        <taxon>Streptophyta</taxon>
        <taxon>Embryophyta</taxon>
        <taxon>Tracheophyta</taxon>
        <taxon>Spermatophyta</taxon>
        <taxon>Magnoliopsida</taxon>
        <taxon>eudicotyledons</taxon>
        <taxon>Gunneridae</taxon>
        <taxon>Pentapetalae</taxon>
        <taxon>rosids</taxon>
        <taxon>fabids</taxon>
        <taxon>Malpighiales</taxon>
        <taxon>Euphorbiaceae</taxon>
        <taxon>Crotonoideae</taxon>
        <taxon>Micrandreae</taxon>
        <taxon>Hevea</taxon>
    </lineage>
</organism>
<keyword evidence="7" id="KW-0379">Hydroxylation</keyword>
<evidence type="ECO:0000256" key="9">
    <source>
        <dbReference type="SAM" id="SignalP"/>
    </source>
</evidence>
<dbReference type="PANTHER" id="PTHR33348">
    <property type="entry name" value="PRECURSOR OF CEP5"/>
    <property type="match status" value="1"/>
</dbReference>
<dbReference type="EMBL" id="JARPOI010000007">
    <property type="protein sequence ID" value="KAJ9177230.1"/>
    <property type="molecule type" value="Genomic_DNA"/>
</dbReference>
<feature type="compositionally biased region" description="Polar residues" evidence="8">
    <location>
        <begin position="280"/>
        <end position="292"/>
    </location>
</feature>
<dbReference type="InterPro" id="IPR033250">
    <property type="entry name" value="CEP"/>
</dbReference>
<feature type="region of interest" description="Disordered" evidence="8">
    <location>
        <begin position="127"/>
        <end position="184"/>
    </location>
</feature>
<feature type="region of interest" description="Disordered" evidence="8">
    <location>
        <begin position="54"/>
        <end position="89"/>
    </location>
</feature>
<evidence type="ECO:0000256" key="8">
    <source>
        <dbReference type="SAM" id="MobiDB-lite"/>
    </source>
</evidence>
<name>A0ABQ9MCZ8_HEVBR</name>
<evidence type="ECO:0000256" key="5">
    <source>
        <dbReference type="ARBA" id="ARBA00022702"/>
    </source>
</evidence>
<feature type="compositionally biased region" description="Basic and acidic residues" evidence="8">
    <location>
        <begin position="311"/>
        <end position="321"/>
    </location>
</feature>
<keyword evidence="11" id="KW-1185">Reference proteome</keyword>
<feature type="region of interest" description="Disordered" evidence="8">
    <location>
        <begin position="103"/>
        <end position="122"/>
    </location>
</feature>
<keyword evidence="6 9" id="KW-0732">Signal</keyword>
<feature type="compositionally biased region" description="Polar residues" evidence="8">
    <location>
        <begin position="132"/>
        <end position="143"/>
    </location>
</feature>
<accession>A0ABQ9MCZ8</accession>
<protein>
    <submittedName>
        <fullName evidence="10">Uncharacterized protein</fullName>
    </submittedName>
</protein>
<feature type="signal peptide" evidence="9">
    <location>
        <begin position="1"/>
        <end position="28"/>
    </location>
</feature>
<evidence type="ECO:0000256" key="2">
    <source>
        <dbReference type="ARBA" id="ARBA00008963"/>
    </source>
</evidence>
<feature type="compositionally biased region" description="Polar residues" evidence="8">
    <location>
        <begin position="54"/>
        <end position="67"/>
    </location>
</feature>
<evidence type="ECO:0000313" key="11">
    <source>
        <dbReference type="Proteomes" id="UP001174677"/>
    </source>
</evidence>
<comment type="similarity">
    <text evidence="2">Belongs to the C-terminally encoded plant signaling peptide (CEP) family.</text>
</comment>
<comment type="caution">
    <text evidence="10">The sequence shown here is derived from an EMBL/GenBank/DDBJ whole genome shotgun (WGS) entry which is preliminary data.</text>
</comment>
<evidence type="ECO:0000256" key="4">
    <source>
        <dbReference type="ARBA" id="ARBA00022525"/>
    </source>
</evidence>
<keyword evidence="4" id="KW-0964">Secreted</keyword>
<evidence type="ECO:0000256" key="1">
    <source>
        <dbReference type="ARBA" id="ARBA00004271"/>
    </source>
</evidence>
<comment type="subcellular location">
    <subcellularLocation>
        <location evidence="1">Secreted</location>
        <location evidence="1">Extracellular space</location>
        <location evidence="1">Apoplast</location>
    </subcellularLocation>
</comment>
<sequence>MAEILALTKSVVFLLALITCLQILFTEARPIKSMDKQGSNNTINFHQSKKTIGSQHFPNSAFGNSAASKDDFRPTSPGYSPGVGHPKDITTSSVELSVEEFKDDYGPTKPAGPNPEVGHTTNLHQSKFGKINRSQPTPSSHVPQSMAEKDEMSSSPVTPIRFGASAADGFRPTTPGSHSPGVGHPLSGEASDVEIDPTPIGTPTNGHSPGVGQVIIFHQSNSGNIKGSQPKSSSHIPDNAHHQTAPLTPNALRASAAAFEDGFRPTTPGFSPGVGHPKTLVTSSNVENSVTGFSDDYRPTHPGHSPGVGHPYEKNNAEPNP</sequence>
<feature type="chain" id="PRO_5045711499" evidence="9">
    <location>
        <begin position="29"/>
        <end position="321"/>
    </location>
</feature>
<feature type="region of interest" description="Disordered" evidence="8">
    <location>
        <begin position="222"/>
        <end position="245"/>
    </location>
</feature>
<evidence type="ECO:0000256" key="6">
    <source>
        <dbReference type="ARBA" id="ARBA00022729"/>
    </source>
</evidence>
<evidence type="ECO:0000313" key="10">
    <source>
        <dbReference type="EMBL" id="KAJ9177230.1"/>
    </source>
</evidence>
<evidence type="ECO:0000256" key="7">
    <source>
        <dbReference type="ARBA" id="ARBA00023278"/>
    </source>
</evidence>
<gene>
    <name evidence="10" type="ORF">P3X46_012468</name>
</gene>
<proteinExistence type="inferred from homology"/>
<dbReference type="Proteomes" id="UP001174677">
    <property type="component" value="Chromosome 7"/>
</dbReference>